<dbReference type="FunFam" id="1.10.10.10:FF:000001">
    <property type="entry name" value="LysR family transcriptional regulator"/>
    <property type="match status" value="1"/>
</dbReference>
<accession>A0A178K1H7</accession>
<comment type="similarity">
    <text evidence="1">Belongs to the LysR transcriptional regulatory family.</text>
</comment>
<keyword evidence="7" id="KW-1185">Reference proteome</keyword>
<dbReference type="Proteomes" id="UP000078503">
    <property type="component" value="Unassembled WGS sequence"/>
</dbReference>
<evidence type="ECO:0000256" key="4">
    <source>
        <dbReference type="ARBA" id="ARBA00023163"/>
    </source>
</evidence>
<evidence type="ECO:0000256" key="3">
    <source>
        <dbReference type="ARBA" id="ARBA00023125"/>
    </source>
</evidence>
<feature type="domain" description="HTH lysR-type" evidence="5">
    <location>
        <begin position="1"/>
        <end position="57"/>
    </location>
</feature>
<dbReference type="PANTHER" id="PTHR30537">
    <property type="entry name" value="HTH-TYPE TRANSCRIPTIONAL REGULATOR"/>
    <property type="match status" value="1"/>
</dbReference>
<dbReference type="InterPro" id="IPR005119">
    <property type="entry name" value="LysR_subst-bd"/>
</dbReference>
<evidence type="ECO:0000256" key="2">
    <source>
        <dbReference type="ARBA" id="ARBA00023015"/>
    </source>
</evidence>
<dbReference type="CDD" id="cd08422">
    <property type="entry name" value="PBP2_CrgA_like"/>
    <property type="match status" value="1"/>
</dbReference>
<keyword evidence="2" id="KW-0805">Transcription regulation</keyword>
<organism evidence="6 7">
    <name type="scientific">Photobacterium jeanii</name>
    <dbReference type="NCBI Taxonomy" id="858640"/>
    <lineage>
        <taxon>Bacteria</taxon>
        <taxon>Pseudomonadati</taxon>
        <taxon>Pseudomonadota</taxon>
        <taxon>Gammaproteobacteria</taxon>
        <taxon>Vibrionales</taxon>
        <taxon>Vibrionaceae</taxon>
        <taxon>Photobacterium</taxon>
    </lineage>
</organism>
<keyword evidence="4" id="KW-0804">Transcription</keyword>
<name>A0A178K1H7_9GAMM</name>
<evidence type="ECO:0000313" key="7">
    <source>
        <dbReference type="Proteomes" id="UP000078503"/>
    </source>
</evidence>
<dbReference type="Gene3D" id="3.40.190.290">
    <property type="match status" value="1"/>
</dbReference>
<dbReference type="AlphaFoldDB" id="A0A178K1H7"/>
<dbReference type="STRING" id="858640.A3K86_19555"/>
<dbReference type="InterPro" id="IPR036388">
    <property type="entry name" value="WH-like_DNA-bd_sf"/>
</dbReference>
<evidence type="ECO:0000256" key="1">
    <source>
        <dbReference type="ARBA" id="ARBA00009437"/>
    </source>
</evidence>
<dbReference type="Pfam" id="PF00126">
    <property type="entry name" value="HTH_1"/>
    <property type="match status" value="1"/>
</dbReference>
<dbReference type="Gene3D" id="1.10.10.10">
    <property type="entry name" value="Winged helix-like DNA-binding domain superfamily/Winged helix DNA-binding domain"/>
    <property type="match status" value="1"/>
</dbReference>
<protein>
    <submittedName>
        <fullName evidence="6">Transcriptional regulator</fullName>
    </submittedName>
</protein>
<dbReference type="InterPro" id="IPR036390">
    <property type="entry name" value="WH_DNA-bd_sf"/>
</dbReference>
<evidence type="ECO:0000259" key="5">
    <source>
        <dbReference type="PROSITE" id="PS50931"/>
    </source>
</evidence>
<dbReference type="GO" id="GO:0006351">
    <property type="term" value="P:DNA-templated transcription"/>
    <property type="evidence" value="ECO:0007669"/>
    <property type="project" value="TreeGrafter"/>
</dbReference>
<proteinExistence type="inferred from homology"/>
<keyword evidence="3" id="KW-0238">DNA-binding</keyword>
<reference evidence="6 7" key="1">
    <citation type="submission" date="2016-03" db="EMBL/GenBank/DDBJ databases">
        <title>Photobacterium proteolyticum sp. nov. a protease producing bacterium isolated from ocean sediments of Laizhou Bay.</title>
        <authorList>
            <person name="Li Y."/>
        </authorList>
    </citation>
    <scope>NUCLEOTIDE SEQUENCE [LARGE SCALE GENOMIC DNA]</scope>
    <source>
        <strain evidence="6 7">R-40508</strain>
    </source>
</reference>
<dbReference type="PANTHER" id="PTHR30537:SF5">
    <property type="entry name" value="HTH-TYPE TRANSCRIPTIONAL ACTIVATOR TTDR-RELATED"/>
    <property type="match status" value="1"/>
</dbReference>
<dbReference type="Pfam" id="PF03466">
    <property type="entry name" value="LysR_substrate"/>
    <property type="match status" value="1"/>
</dbReference>
<dbReference type="InterPro" id="IPR000847">
    <property type="entry name" value="LysR_HTH_N"/>
</dbReference>
<dbReference type="RefSeq" id="WP_068335357.1">
    <property type="nucleotide sequence ID" value="NZ_LVHF01000033.1"/>
</dbReference>
<dbReference type="PROSITE" id="PS50931">
    <property type="entry name" value="HTH_LYSR"/>
    <property type="match status" value="1"/>
</dbReference>
<gene>
    <name evidence="6" type="ORF">A3K86_19555</name>
</gene>
<dbReference type="SUPFAM" id="SSF46785">
    <property type="entry name" value="Winged helix' DNA-binding domain"/>
    <property type="match status" value="1"/>
</dbReference>
<dbReference type="InterPro" id="IPR058163">
    <property type="entry name" value="LysR-type_TF_proteobact-type"/>
</dbReference>
<comment type="caution">
    <text evidence="6">The sequence shown here is derived from an EMBL/GenBank/DDBJ whole genome shotgun (WGS) entry which is preliminary data.</text>
</comment>
<dbReference type="SUPFAM" id="SSF53850">
    <property type="entry name" value="Periplasmic binding protein-like II"/>
    <property type="match status" value="1"/>
</dbReference>
<sequence>MLDKVVFFLHVIRAGSLSEAAKQYGISASAASRWINELEESMGVSLIKRTTRKISPTQAGQRLYDRFNQINNQINDIFDEVQNLSHEDRGTIRVASTPLYAKHYLATIIGEYVQLHPEVNFVVLETAFDVDHTHDVDFAIRANATYRGLQDKDSLLVKRTLLKEPLMACCSPEYITKFGEPVVPSDLQNHLCLYAATLVGGNKWIFEDDGDYSAAEIPQTVEADDSEILKNIALAGGGIAYLPYCLIRHELTHGKLQPVLSDYVSSQFEINLYFKPRRHMPTRCANFKQYLLKRTAEIDLQQKQGTMPTNGKPLTQLA</sequence>
<dbReference type="GO" id="GO:0043565">
    <property type="term" value="F:sequence-specific DNA binding"/>
    <property type="evidence" value="ECO:0007669"/>
    <property type="project" value="TreeGrafter"/>
</dbReference>
<dbReference type="OrthoDB" id="9813056at2"/>
<dbReference type="EMBL" id="LVHF01000033">
    <property type="protein sequence ID" value="OAN11160.1"/>
    <property type="molecule type" value="Genomic_DNA"/>
</dbReference>
<dbReference type="GO" id="GO:0003700">
    <property type="term" value="F:DNA-binding transcription factor activity"/>
    <property type="evidence" value="ECO:0007669"/>
    <property type="project" value="InterPro"/>
</dbReference>
<evidence type="ECO:0000313" key="6">
    <source>
        <dbReference type="EMBL" id="OAN11160.1"/>
    </source>
</evidence>